<evidence type="ECO:0000313" key="1">
    <source>
        <dbReference type="EMBL" id="XBO36965.1"/>
    </source>
</evidence>
<protein>
    <submittedName>
        <fullName evidence="1">SDR family NAD(P)-dependent oxidoreductase</fullName>
    </submittedName>
</protein>
<proteinExistence type="predicted"/>
<gene>
    <name evidence="1" type="ORF">ABEG18_14595</name>
</gene>
<dbReference type="GO" id="GO:0019290">
    <property type="term" value="P:siderophore biosynthetic process"/>
    <property type="evidence" value="ECO:0007669"/>
    <property type="project" value="InterPro"/>
</dbReference>
<dbReference type="Gene3D" id="3.40.50.720">
    <property type="entry name" value="NAD(P)-binding Rossmann-like Domain"/>
    <property type="match status" value="1"/>
</dbReference>
<dbReference type="PANTHER" id="PTHR43431">
    <property type="entry name" value="OXIDOREDUCTASE, SHORT CHAIN DEHYDROGENASE/REDUCTASE FAMILY (AFU_ORTHOLOGUE AFUA_5G14000)"/>
    <property type="match status" value="1"/>
</dbReference>
<name>A0AAU7J9Z1_9HYPH</name>
<dbReference type="RefSeq" id="WP_406853787.1">
    <property type="nucleotide sequence ID" value="NZ_CP157484.1"/>
</dbReference>
<dbReference type="PANTHER" id="PTHR43431:SF1">
    <property type="entry name" value="OS08G0476300 PROTEIN"/>
    <property type="match status" value="1"/>
</dbReference>
<dbReference type="InterPro" id="IPR003560">
    <property type="entry name" value="DHB_DH"/>
</dbReference>
<dbReference type="GO" id="GO:0008667">
    <property type="term" value="F:2,3-dihydro-2,3-dihydroxybenzoate dehydrogenase activity"/>
    <property type="evidence" value="ECO:0007669"/>
    <property type="project" value="InterPro"/>
</dbReference>
<accession>A0AAU7J9Z1</accession>
<dbReference type="SUPFAM" id="SSF51735">
    <property type="entry name" value="NAD(P)-binding Rossmann-fold domains"/>
    <property type="match status" value="1"/>
</dbReference>
<dbReference type="PRINTS" id="PR01397">
    <property type="entry name" value="DHBDHDRGNASE"/>
</dbReference>
<dbReference type="EMBL" id="CP157484">
    <property type="protein sequence ID" value="XBO36965.1"/>
    <property type="molecule type" value="Genomic_DNA"/>
</dbReference>
<dbReference type="InterPro" id="IPR002347">
    <property type="entry name" value="SDR_fam"/>
</dbReference>
<reference evidence="1" key="1">
    <citation type="submission" date="2024-05" db="EMBL/GenBank/DDBJ databases">
        <authorList>
            <person name="Kim S."/>
            <person name="Heo J."/>
            <person name="Choi H."/>
            <person name="Choi Y."/>
            <person name="Kwon S.-W."/>
            <person name="Kim Y."/>
        </authorList>
    </citation>
    <scope>NUCLEOTIDE SEQUENCE</scope>
    <source>
        <strain evidence="1">KACC 23698</strain>
    </source>
</reference>
<dbReference type="AlphaFoldDB" id="A0AAU7J9Z1"/>
<organism evidence="1">
    <name type="scientific">Alsobacter sp. KACC 23698</name>
    <dbReference type="NCBI Taxonomy" id="3149229"/>
    <lineage>
        <taxon>Bacteria</taxon>
        <taxon>Pseudomonadati</taxon>
        <taxon>Pseudomonadota</taxon>
        <taxon>Alphaproteobacteria</taxon>
        <taxon>Hyphomicrobiales</taxon>
        <taxon>Alsobacteraceae</taxon>
        <taxon>Alsobacter</taxon>
    </lineage>
</organism>
<sequence>MSDAKTLAIVGYGPGIGAAVARRFAQAGYRVLGLSRRADGPAGAVELRQADASDPSSLSAALSGERVDALVFNAYRMTPAAGPSDLTPEDLMADMQVNLAGALASVRAVLPGMRTRGTGAILFTGGGLAFDPTGWLAAASLAAGKAALRNFAQALNAELAPQGIHAGTVTVAGMVQPGTPFDPDHIADAFWDLAQDQPGHFRADIVFKGKGV</sequence>
<dbReference type="InterPro" id="IPR036291">
    <property type="entry name" value="NAD(P)-bd_dom_sf"/>
</dbReference>
<dbReference type="Pfam" id="PF00106">
    <property type="entry name" value="adh_short"/>
    <property type="match status" value="1"/>
</dbReference>